<evidence type="ECO:0000256" key="9">
    <source>
        <dbReference type="PIRNR" id="PIRNR000723"/>
    </source>
</evidence>
<evidence type="ECO:0000256" key="7">
    <source>
        <dbReference type="ARBA" id="ARBA00048467"/>
    </source>
</evidence>
<dbReference type="Proteomes" id="UP000531659">
    <property type="component" value="Unassembled WGS sequence"/>
</dbReference>
<evidence type="ECO:0000256" key="2">
    <source>
        <dbReference type="ARBA" id="ARBA00011066"/>
    </source>
</evidence>
<dbReference type="PIRSF" id="PIRSF000723">
    <property type="entry name" value="Carbamate_kin"/>
    <property type="match status" value="1"/>
</dbReference>
<dbReference type="PRINTS" id="PR01469">
    <property type="entry name" value="CARBMTKINASE"/>
</dbReference>
<dbReference type="GO" id="GO:0005829">
    <property type="term" value="C:cytosol"/>
    <property type="evidence" value="ECO:0007669"/>
    <property type="project" value="TreeGrafter"/>
</dbReference>
<evidence type="ECO:0000256" key="4">
    <source>
        <dbReference type="ARBA" id="ARBA00022503"/>
    </source>
</evidence>
<name>A0A7Y3WRH5_9CLOT</name>
<gene>
    <name evidence="11" type="primary">arcC</name>
    <name evidence="11" type="ORF">HLQ16_08685</name>
</gene>
<dbReference type="InterPro" id="IPR036393">
    <property type="entry name" value="AceGlu_kinase-like_sf"/>
</dbReference>
<feature type="domain" description="Aspartate/glutamate/uridylate kinase" evidence="10">
    <location>
        <begin position="3"/>
        <end position="297"/>
    </location>
</feature>
<protein>
    <recommendedName>
        <fullName evidence="3 8">Carbamate kinase</fullName>
    </recommendedName>
</protein>
<dbReference type="PANTHER" id="PTHR30409">
    <property type="entry name" value="CARBAMATE KINASE"/>
    <property type="match status" value="1"/>
</dbReference>
<dbReference type="SUPFAM" id="SSF53633">
    <property type="entry name" value="Carbamate kinase-like"/>
    <property type="match status" value="1"/>
</dbReference>
<evidence type="ECO:0000259" key="10">
    <source>
        <dbReference type="Pfam" id="PF00696"/>
    </source>
</evidence>
<evidence type="ECO:0000256" key="1">
    <source>
        <dbReference type="ARBA" id="ARBA00005118"/>
    </source>
</evidence>
<comment type="catalytic activity">
    <reaction evidence="7">
        <text>hydrogencarbonate + NH4(+) + ATP = carbamoyl phosphate + ADP + H2O + H(+)</text>
        <dbReference type="Rhea" id="RHEA:10152"/>
        <dbReference type="ChEBI" id="CHEBI:15377"/>
        <dbReference type="ChEBI" id="CHEBI:15378"/>
        <dbReference type="ChEBI" id="CHEBI:17544"/>
        <dbReference type="ChEBI" id="CHEBI:28938"/>
        <dbReference type="ChEBI" id="CHEBI:30616"/>
        <dbReference type="ChEBI" id="CHEBI:58228"/>
        <dbReference type="ChEBI" id="CHEBI:456216"/>
        <dbReference type="EC" id="2.7.2.2"/>
    </reaction>
</comment>
<proteinExistence type="inferred from homology"/>
<comment type="similarity">
    <text evidence="2 9">Belongs to the carbamate kinase family.</text>
</comment>
<dbReference type="CDD" id="cd04235">
    <property type="entry name" value="AAK_CK"/>
    <property type="match status" value="1"/>
</dbReference>
<dbReference type="GO" id="GO:0008804">
    <property type="term" value="F:carbamate kinase activity"/>
    <property type="evidence" value="ECO:0007669"/>
    <property type="project" value="UniProtKB-UniRule"/>
</dbReference>
<evidence type="ECO:0000313" key="11">
    <source>
        <dbReference type="EMBL" id="NNU76002.1"/>
    </source>
</evidence>
<dbReference type="FunFam" id="3.40.1160.10:FF:000007">
    <property type="entry name" value="Carbamate kinase"/>
    <property type="match status" value="1"/>
</dbReference>
<dbReference type="NCBIfam" id="NF009007">
    <property type="entry name" value="PRK12352.1"/>
    <property type="match status" value="1"/>
</dbReference>
<organism evidence="11 12">
    <name type="scientific">Clostridium estertheticum</name>
    <dbReference type="NCBI Taxonomy" id="238834"/>
    <lineage>
        <taxon>Bacteria</taxon>
        <taxon>Bacillati</taxon>
        <taxon>Bacillota</taxon>
        <taxon>Clostridia</taxon>
        <taxon>Eubacteriales</taxon>
        <taxon>Clostridiaceae</taxon>
        <taxon>Clostridium</taxon>
    </lineage>
</organism>
<evidence type="ECO:0000313" key="12">
    <source>
        <dbReference type="Proteomes" id="UP000531659"/>
    </source>
</evidence>
<dbReference type="UniPathway" id="UPA00996">
    <property type="reaction ID" value="UER00366"/>
</dbReference>
<keyword evidence="6 9" id="KW-0418">Kinase</keyword>
<dbReference type="EMBL" id="JABEYB010000005">
    <property type="protein sequence ID" value="NNU76002.1"/>
    <property type="molecule type" value="Genomic_DNA"/>
</dbReference>
<accession>A0A7Y3WRH5</accession>
<dbReference type="Gene3D" id="3.40.1160.10">
    <property type="entry name" value="Acetylglutamate kinase-like"/>
    <property type="match status" value="1"/>
</dbReference>
<dbReference type="PANTHER" id="PTHR30409:SF1">
    <property type="entry name" value="CARBAMATE KINASE-RELATED"/>
    <property type="match status" value="1"/>
</dbReference>
<keyword evidence="4" id="KW-0056">Arginine metabolism</keyword>
<comment type="caution">
    <text evidence="11">The sequence shown here is derived from an EMBL/GenBank/DDBJ whole genome shotgun (WGS) entry which is preliminary data.</text>
</comment>
<evidence type="ECO:0000256" key="6">
    <source>
        <dbReference type="ARBA" id="ARBA00022777"/>
    </source>
</evidence>
<dbReference type="InterPro" id="IPR001048">
    <property type="entry name" value="Asp/Glu/Uridylate_kinase"/>
</dbReference>
<evidence type="ECO:0000256" key="8">
    <source>
        <dbReference type="NCBIfam" id="TIGR00746"/>
    </source>
</evidence>
<keyword evidence="5 9" id="KW-0808">Transferase</keyword>
<dbReference type="NCBIfam" id="TIGR00746">
    <property type="entry name" value="arcC"/>
    <property type="match status" value="1"/>
</dbReference>
<dbReference type="Pfam" id="PF00696">
    <property type="entry name" value="AA_kinase"/>
    <property type="match status" value="1"/>
</dbReference>
<evidence type="ECO:0000256" key="5">
    <source>
        <dbReference type="ARBA" id="ARBA00022679"/>
    </source>
</evidence>
<sequence>MSRIVIALGGNALQANPKDTTAEAQLITAGQTSETIVDLIEEGHEVIIAHGNGPQVGQLVATYEAAASINENSPVMPFPECGAMSQGYIGYHLQQSIRAEMRKRGINKEVATVITQVIVDANDPGFKKPTKPVGSFFTQEQANKLMTEKGYTMKEDSNRGWRRVVASPLPIDIVEKPIIKTLVDAGHIVITVGGGGIPVIDTGNGNLKGVPAVIDKDFASCKIAELINADLLVVLTAVEQVAINFGKPNQKNLSKITVEEAKTYMKEGQFAPGSMLPKIKAALIFVEAKEGRKAIITSLEKAKDAIREVAGTIITK</sequence>
<comment type="pathway">
    <text evidence="1">Metabolic intermediate metabolism; carbamoyl phosphate degradation; CO(2) and NH(3) from carbamoyl phosphate: step 1/1.</text>
</comment>
<dbReference type="GO" id="GO:0019546">
    <property type="term" value="P:L-arginine deiminase pathway"/>
    <property type="evidence" value="ECO:0007669"/>
    <property type="project" value="TreeGrafter"/>
</dbReference>
<dbReference type="AlphaFoldDB" id="A0A7Y3WRH5"/>
<evidence type="ECO:0000256" key="3">
    <source>
        <dbReference type="ARBA" id="ARBA00013070"/>
    </source>
</evidence>
<dbReference type="RefSeq" id="WP_171296725.1">
    <property type="nucleotide sequence ID" value="NZ_CP087098.1"/>
</dbReference>
<dbReference type="InterPro" id="IPR003964">
    <property type="entry name" value="Carb_kinase"/>
</dbReference>
<reference evidence="11 12" key="1">
    <citation type="submission" date="2020-05" db="EMBL/GenBank/DDBJ databases">
        <title>Complete genome of Clostridium estertheticum subspecies estertheticum, isolated from Vacuum packed lamb meat from New Zealand imported to Switzerland.</title>
        <authorList>
            <person name="Wambui J."/>
            <person name="Stevens M.J.A."/>
            <person name="Stephan R."/>
        </authorList>
    </citation>
    <scope>NUCLEOTIDE SEQUENCE [LARGE SCALE GENOMIC DNA]</scope>
    <source>
        <strain evidence="11 12">CEST001</strain>
    </source>
</reference>